<accession>A0A8K0WTU9</accession>
<dbReference type="InterPro" id="IPR036779">
    <property type="entry name" value="LysM_dom_sf"/>
</dbReference>
<gene>
    <name evidence="11" type="ORF">B0I35DRAFT_428238</name>
</gene>
<evidence type="ECO:0000256" key="6">
    <source>
        <dbReference type="ARBA" id="ARBA00023180"/>
    </source>
</evidence>
<evidence type="ECO:0000313" key="12">
    <source>
        <dbReference type="Proteomes" id="UP000813444"/>
    </source>
</evidence>
<comment type="subcellular location">
    <subcellularLocation>
        <location evidence="1">Membrane</location>
        <topology evidence="1">Single-pass membrane protein</topology>
    </subcellularLocation>
</comment>
<dbReference type="InterPro" id="IPR002889">
    <property type="entry name" value="WSC_carb-bd"/>
</dbReference>
<keyword evidence="6" id="KW-0325">Glycoprotein</keyword>
<evidence type="ECO:0000256" key="4">
    <source>
        <dbReference type="ARBA" id="ARBA00022989"/>
    </source>
</evidence>
<feature type="region of interest" description="Disordered" evidence="8">
    <location>
        <begin position="227"/>
        <end position="272"/>
    </location>
</feature>
<dbReference type="Pfam" id="PF01822">
    <property type="entry name" value="WSC"/>
    <property type="match status" value="1"/>
</dbReference>
<dbReference type="SMART" id="SM00321">
    <property type="entry name" value="WSC"/>
    <property type="match status" value="1"/>
</dbReference>
<dbReference type="EMBL" id="JAGPNK010000005">
    <property type="protein sequence ID" value="KAH7320963.1"/>
    <property type="molecule type" value="Genomic_DNA"/>
</dbReference>
<reference evidence="11" key="1">
    <citation type="journal article" date="2021" name="Nat. Commun.">
        <title>Genetic determinants of endophytism in the Arabidopsis root mycobiome.</title>
        <authorList>
            <person name="Mesny F."/>
            <person name="Miyauchi S."/>
            <person name="Thiergart T."/>
            <person name="Pickel B."/>
            <person name="Atanasova L."/>
            <person name="Karlsson M."/>
            <person name="Huettel B."/>
            <person name="Barry K.W."/>
            <person name="Haridas S."/>
            <person name="Chen C."/>
            <person name="Bauer D."/>
            <person name="Andreopoulos W."/>
            <person name="Pangilinan J."/>
            <person name="LaButti K."/>
            <person name="Riley R."/>
            <person name="Lipzen A."/>
            <person name="Clum A."/>
            <person name="Drula E."/>
            <person name="Henrissat B."/>
            <person name="Kohler A."/>
            <person name="Grigoriev I.V."/>
            <person name="Martin F.M."/>
            <person name="Hacquard S."/>
        </authorList>
    </citation>
    <scope>NUCLEOTIDE SEQUENCE</scope>
    <source>
        <strain evidence="11">MPI-CAGE-CH-0235</strain>
    </source>
</reference>
<dbReference type="InterPro" id="IPR051836">
    <property type="entry name" value="Kremen_rcpt"/>
</dbReference>
<sequence length="272" mass="29184">MKSIFSLSATAACLVVLFTAPRRCAAGIMPNLEWDPDTVSPCAYWEDNGYGRSCEDIRNEYNITAEEFSAWNPSLDINCKPWRYQAYCVVPLSRLPTLTSTSTVASTTITPTTTTSEAPTLGPSPTSWALLGCYSDEDPALPVLESRISSGDTALTYTKCQETCYQAFLTYAGVKAGNECWCSSFVGGELAVNGPSDCNMPCTGNKTDMCGGKNRLTIFEPIGFVEEEEEPSEDAGAEEGDDAAAVSESSGRVNTAEDITQVSGAGRSYILH</sequence>
<name>A0A8K0WTU9_9HYPO</name>
<protein>
    <submittedName>
        <fullName evidence="11">WSC domain-containing protein</fullName>
    </submittedName>
</protein>
<evidence type="ECO:0000256" key="2">
    <source>
        <dbReference type="ARBA" id="ARBA00022692"/>
    </source>
</evidence>
<evidence type="ECO:0000313" key="11">
    <source>
        <dbReference type="EMBL" id="KAH7320963.1"/>
    </source>
</evidence>
<keyword evidence="5" id="KW-0472">Membrane</keyword>
<feature type="compositionally biased region" description="Acidic residues" evidence="8">
    <location>
        <begin position="227"/>
        <end position="242"/>
    </location>
</feature>
<evidence type="ECO:0000256" key="1">
    <source>
        <dbReference type="ARBA" id="ARBA00004167"/>
    </source>
</evidence>
<proteinExistence type="inferred from homology"/>
<keyword evidence="4" id="KW-1133">Transmembrane helix</keyword>
<evidence type="ECO:0000256" key="5">
    <source>
        <dbReference type="ARBA" id="ARBA00023136"/>
    </source>
</evidence>
<dbReference type="OrthoDB" id="2019572at2759"/>
<comment type="caution">
    <text evidence="11">The sequence shown here is derived from an EMBL/GenBank/DDBJ whole genome shotgun (WGS) entry which is preliminary data.</text>
</comment>
<feature type="signal peptide" evidence="9">
    <location>
        <begin position="1"/>
        <end position="26"/>
    </location>
</feature>
<keyword evidence="3 9" id="KW-0732">Signal</keyword>
<evidence type="ECO:0000256" key="9">
    <source>
        <dbReference type="SAM" id="SignalP"/>
    </source>
</evidence>
<evidence type="ECO:0000259" key="10">
    <source>
        <dbReference type="PROSITE" id="PS51212"/>
    </source>
</evidence>
<dbReference type="PANTHER" id="PTHR24269:SF16">
    <property type="entry name" value="PROTEIN SLG1"/>
    <property type="match status" value="1"/>
</dbReference>
<organism evidence="11 12">
    <name type="scientific">Stachybotrys elegans</name>
    <dbReference type="NCBI Taxonomy" id="80388"/>
    <lineage>
        <taxon>Eukaryota</taxon>
        <taxon>Fungi</taxon>
        <taxon>Dikarya</taxon>
        <taxon>Ascomycota</taxon>
        <taxon>Pezizomycotina</taxon>
        <taxon>Sordariomycetes</taxon>
        <taxon>Hypocreomycetidae</taxon>
        <taxon>Hypocreales</taxon>
        <taxon>Stachybotryaceae</taxon>
        <taxon>Stachybotrys</taxon>
    </lineage>
</organism>
<evidence type="ECO:0000256" key="7">
    <source>
        <dbReference type="ARBA" id="ARBA00044955"/>
    </source>
</evidence>
<keyword evidence="12" id="KW-1185">Reference proteome</keyword>
<dbReference type="Proteomes" id="UP000813444">
    <property type="component" value="Unassembled WGS sequence"/>
</dbReference>
<evidence type="ECO:0000256" key="8">
    <source>
        <dbReference type="SAM" id="MobiDB-lite"/>
    </source>
</evidence>
<dbReference type="GO" id="GO:0005886">
    <property type="term" value="C:plasma membrane"/>
    <property type="evidence" value="ECO:0007669"/>
    <property type="project" value="TreeGrafter"/>
</dbReference>
<comment type="similarity">
    <text evidence="7">Belongs to the secreted LysM effector family.</text>
</comment>
<feature type="chain" id="PRO_5035441358" evidence="9">
    <location>
        <begin position="27"/>
        <end position="272"/>
    </location>
</feature>
<dbReference type="AlphaFoldDB" id="A0A8K0WTU9"/>
<dbReference type="PANTHER" id="PTHR24269">
    <property type="entry name" value="KREMEN PROTEIN"/>
    <property type="match status" value="1"/>
</dbReference>
<evidence type="ECO:0000256" key="3">
    <source>
        <dbReference type="ARBA" id="ARBA00022729"/>
    </source>
</evidence>
<keyword evidence="2" id="KW-0812">Transmembrane</keyword>
<dbReference type="Gene3D" id="3.10.350.10">
    <property type="entry name" value="LysM domain"/>
    <property type="match status" value="1"/>
</dbReference>
<dbReference type="PROSITE" id="PS51212">
    <property type="entry name" value="WSC"/>
    <property type="match status" value="1"/>
</dbReference>
<feature type="domain" description="WSC" evidence="10">
    <location>
        <begin position="127"/>
        <end position="222"/>
    </location>
</feature>